<reference evidence="1 2" key="1">
    <citation type="journal article" date="2023" name="Plants (Basel)">
        <title>Bridging the Gap: Combining Genomics and Transcriptomics Approaches to Understand Stylosanthes scabra, an Orphan Legume from the Brazilian Caatinga.</title>
        <authorList>
            <person name="Ferreira-Neto J.R.C."/>
            <person name="da Silva M.D."/>
            <person name="Binneck E."/>
            <person name="de Melo N.F."/>
            <person name="da Silva R.H."/>
            <person name="de Melo A.L.T.M."/>
            <person name="Pandolfi V."/>
            <person name="Bustamante F.O."/>
            <person name="Brasileiro-Vidal A.C."/>
            <person name="Benko-Iseppon A.M."/>
        </authorList>
    </citation>
    <scope>NUCLEOTIDE SEQUENCE [LARGE SCALE GENOMIC DNA]</scope>
    <source>
        <tissue evidence="1">Leaves</tissue>
    </source>
</reference>
<organism evidence="1 2">
    <name type="scientific">Stylosanthes scabra</name>
    <dbReference type="NCBI Taxonomy" id="79078"/>
    <lineage>
        <taxon>Eukaryota</taxon>
        <taxon>Viridiplantae</taxon>
        <taxon>Streptophyta</taxon>
        <taxon>Embryophyta</taxon>
        <taxon>Tracheophyta</taxon>
        <taxon>Spermatophyta</taxon>
        <taxon>Magnoliopsida</taxon>
        <taxon>eudicotyledons</taxon>
        <taxon>Gunneridae</taxon>
        <taxon>Pentapetalae</taxon>
        <taxon>rosids</taxon>
        <taxon>fabids</taxon>
        <taxon>Fabales</taxon>
        <taxon>Fabaceae</taxon>
        <taxon>Papilionoideae</taxon>
        <taxon>50 kb inversion clade</taxon>
        <taxon>dalbergioids sensu lato</taxon>
        <taxon>Dalbergieae</taxon>
        <taxon>Pterocarpus clade</taxon>
        <taxon>Stylosanthes</taxon>
    </lineage>
</organism>
<evidence type="ECO:0000313" key="1">
    <source>
        <dbReference type="EMBL" id="MED6112287.1"/>
    </source>
</evidence>
<accession>A0ABU6QL88</accession>
<sequence length="110" mass="12062">MPNQNPNLNATSLLTLTAHKLQSVVHPLFPPSIRSLCFLSALSNRTAPPPPTILLIFSPRRLQHTSRQQPLVQLRSSPARATLVASPSMPVPVLCPPEMEPQSQPPCYPK</sequence>
<dbReference type="EMBL" id="JASCZI010000532">
    <property type="protein sequence ID" value="MED6112287.1"/>
    <property type="molecule type" value="Genomic_DNA"/>
</dbReference>
<keyword evidence="2" id="KW-1185">Reference proteome</keyword>
<dbReference type="Proteomes" id="UP001341840">
    <property type="component" value="Unassembled WGS sequence"/>
</dbReference>
<gene>
    <name evidence="1" type="ORF">PIB30_060308</name>
</gene>
<name>A0ABU6QL88_9FABA</name>
<evidence type="ECO:0000313" key="2">
    <source>
        <dbReference type="Proteomes" id="UP001341840"/>
    </source>
</evidence>
<proteinExistence type="predicted"/>
<protein>
    <submittedName>
        <fullName evidence="1">Uncharacterized protein</fullName>
    </submittedName>
</protein>
<comment type="caution">
    <text evidence="1">The sequence shown here is derived from an EMBL/GenBank/DDBJ whole genome shotgun (WGS) entry which is preliminary data.</text>
</comment>